<evidence type="ECO:0000256" key="17">
    <source>
        <dbReference type="ARBA" id="ARBA00044969"/>
    </source>
</evidence>
<dbReference type="InterPro" id="IPR013020">
    <property type="entry name" value="Rad3/Chl1-like"/>
</dbReference>
<dbReference type="EMBL" id="MCFD01000003">
    <property type="protein sequence ID" value="ORX72489.1"/>
    <property type="molecule type" value="Genomic_DNA"/>
</dbReference>
<feature type="domain" description="Helicase ATP-binding" evidence="25">
    <location>
        <begin position="17"/>
        <end position="426"/>
    </location>
</feature>
<dbReference type="InterPro" id="IPR014013">
    <property type="entry name" value="Helic_SF1/SF2_ATP-bd_DinG/Rad3"/>
</dbReference>
<comment type="similarity">
    <text evidence="3">Belongs to the DEAD box helicase family. DEAH subfamily. DDX11/CHL1 sub-subfamily.</text>
</comment>
<evidence type="ECO:0000256" key="10">
    <source>
        <dbReference type="ARBA" id="ARBA00022840"/>
    </source>
</evidence>
<evidence type="ECO:0000256" key="5">
    <source>
        <dbReference type="ARBA" id="ARBA00017386"/>
    </source>
</evidence>
<evidence type="ECO:0000256" key="13">
    <source>
        <dbReference type="ARBA" id="ARBA00023235"/>
    </source>
</evidence>
<evidence type="ECO:0000256" key="1">
    <source>
        <dbReference type="ARBA" id="ARBA00001966"/>
    </source>
</evidence>
<comment type="caution">
    <text evidence="26">The sequence shown here is derived from an EMBL/GenBank/DDBJ whole genome shotgun (WGS) entry which is preliminary data.</text>
</comment>
<keyword evidence="12" id="KW-0411">Iron-sulfur</keyword>
<feature type="binding site" evidence="23">
    <location>
        <position position="941"/>
    </location>
    <ligand>
        <name>substrate</name>
    </ligand>
</feature>
<dbReference type="Pfam" id="PF06733">
    <property type="entry name" value="DEAD_2"/>
    <property type="match status" value="1"/>
</dbReference>
<evidence type="ECO:0000256" key="18">
    <source>
        <dbReference type="ARBA" id="ARBA00044998"/>
    </source>
</evidence>
<dbReference type="GO" id="GO:0003677">
    <property type="term" value="F:DNA binding"/>
    <property type="evidence" value="ECO:0007669"/>
    <property type="project" value="InterPro"/>
</dbReference>
<dbReference type="SMART" id="SM00488">
    <property type="entry name" value="DEXDc2"/>
    <property type="match status" value="1"/>
</dbReference>
<keyword evidence="15" id="KW-0131">Cell cycle</keyword>
<dbReference type="SMART" id="SM00491">
    <property type="entry name" value="HELICc2"/>
    <property type="match status" value="1"/>
</dbReference>
<dbReference type="GO" id="GO:0051536">
    <property type="term" value="F:iron-sulfur cluster binding"/>
    <property type="evidence" value="ECO:0007669"/>
    <property type="project" value="UniProtKB-KW"/>
</dbReference>
<sequence length="1443" mass="161797">MPTEPALADGRLPTPQTAKEYSFPMTPYDIQLDFMRRLFETIENGDFGIFESPTGTGKSLSIICGALTWLQHNSERPPARELPATDAPAWVVEFERKRLNQSNNGDAGDKYDSWVKKVRSQEQAMQRRSNYRHIAGNSTAGLKRKTEVDSDSELVVDAYYSDDMARKPTEDNVDDSEVRYSDNVRRLLQQRAENKPYFDSSDESDLSDNGGDGGPPEEPNVTKIYYASRTHSQLQQFVGEIRRTEFARRGVKCVSLGSRWQLCINDSVRHGCKAVHPINERCLEMQQNPKKRRCPFLPALQTPMLDFKDSIGSKIMDIEDLAKEGRRAGVCSYYGSRNAVRAAQVVALPYNMLLSKSARESMGVSLKDHVVIVDEAHNLVDTILAIHSVTIDLHTVAGLEEMVQMYFSKYWRRLKGSNTVYIRQTLALLKALRKYMHGVASGGESTSVLSVNDFLQRAHADHINVYKIDRYLRESKLGRKLNMFSDRRHLEELQAAPKRGRVESMETAGSDKPAILSAPASGIASLEAFMECIGRPDRTGARLVVRTLAKDKPTVELKYLLLDPSEAFGEIRREARAVILAGGTMKPATDIVEQLLPDIRRMSTEDIADEHRKKLDPHSARLFAWEHVVARSHIKELVVDSGPTGQPMRFTFQDQSDMVRIRDAGLALASLCNVIPAGVVAFFPSYALLGKMFAEWTKHGIIQRIERKKPVFCESHSANLQDMLPNYMKRVHAPGSTGAVLLSVVGGKLSEGINFSDDLGRAVVMIGVPFPNLASPELAERIAFYDGVAAGKMGPRGRELYESLCMRANDYAAIVFLDSRYADSRISSKLPSWMAHSSTQPGQKVEHMPFGPADKRSASDDMITFEALVQPEKLRKAILSAYVVDMEWLTGKFRSETKIVLVENYNPKTEHRGAMQFDRGMLTIVHPEFNPRQMYPIVHSKFMLLFYDTHVRLVVGSANLIPVDWSIIQNILFIQDLPYTPNQPQPTTEFGISLTEVLLDLSVPSQAAAQLNYIDFRKVTVHLVASVPTSYRRSTDHSTHYGISRLAQVVHKMKPHMPAVDNASLNLYVYGTSMSAITEQYLTVFYKCAQGPDPQSLNSMSRWYMDKSAVRVYIGFHTEDQAQQFRYESQSRSSLVFMRSMYINPSFPRDRLYKIRASSPRVATHAKVIMARLGRAQDHGWVYLGSHNFTQGAWGRPKDTSRPNINNYELGVVIPDISYSVEAGHTHAMWNGVRVPLSFDSALSLVEYGSDGSEDESEPKNEGEAEEQADEANGLPAGFFDAGVEPEVDGAEEDPDVQMDDEKPNDQPALPAGFFDSATEQKAAETKTSVGQIRVEQKKDLAKDLASFEAEIADLAEENSLVRTTDEADMQKSAIDELDRKDREWKARTQRLAKMRAVIQEGLKEMDVSQIETNEEQADAASSGSDSDMSDIDEIADWRSRTF</sequence>
<dbReference type="STRING" id="61395.A0A1Y1WG44"/>
<evidence type="ECO:0000256" key="16">
    <source>
        <dbReference type="ARBA" id="ARBA00029709"/>
    </source>
</evidence>
<evidence type="ECO:0000313" key="27">
    <source>
        <dbReference type="Proteomes" id="UP000193922"/>
    </source>
</evidence>
<keyword evidence="14" id="KW-0539">Nucleus</keyword>
<feature type="region of interest" description="Disordered" evidence="24">
    <location>
        <begin position="191"/>
        <end position="221"/>
    </location>
</feature>
<dbReference type="GO" id="GO:0006281">
    <property type="term" value="P:DNA repair"/>
    <property type="evidence" value="ECO:0007669"/>
    <property type="project" value="InterPro"/>
</dbReference>
<feature type="region of interest" description="Disordered" evidence="24">
    <location>
        <begin position="1248"/>
        <end position="1313"/>
    </location>
</feature>
<dbReference type="Proteomes" id="UP000193922">
    <property type="component" value="Unassembled WGS sequence"/>
</dbReference>
<evidence type="ECO:0000256" key="11">
    <source>
        <dbReference type="ARBA" id="ARBA00023004"/>
    </source>
</evidence>
<dbReference type="GO" id="GO:0046872">
    <property type="term" value="F:metal ion binding"/>
    <property type="evidence" value="ECO:0007669"/>
    <property type="project" value="UniProtKB-KW"/>
</dbReference>
<evidence type="ECO:0000313" key="26">
    <source>
        <dbReference type="EMBL" id="ORX72489.1"/>
    </source>
</evidence>
<keyword evidence="13" id="KW-0413">Isomerase</keyword>
<feature type="region of interest" description="Disordered" evidence="24">
    <location>
        <begin position="125"/>
        <end position="147"/>
    </location>
</feature>
<dbReference type="Pfam" id="PF06087">
    <property type="entry name" value="Tyr-DNA_phospho"/>
    <property type="match status" value="1"/>
</dbReference>
<comment type="function">
    <text evidence="20">ATP-dependent DNA helicase important for chromosome transmission and normal cell cycle progression in G(2)/M. May have a role in changing DNA topology to allow the loading of proteins involved in maintaining sister chromatid cohesion in the vicinity of the centromeres. Has a specific role in chromosome segregation during meiosis II.</text>
</comment>
<keyword evidence="7" id="KW-0547">Nucleotide-binding</keyword>
<evidence type="ECO:0000256" key="2">
    <source>
        <dbReference type="ARBA" id="ARBA00004123"/>
    </source>
</evidence>
<dbReference type="InterPro" id="IPR006555">
    <property type="entry name" value="ATP-dep_Helicase_C"/>
</dbReference>
<name>A0A1Y1WG44_9FUNG</name>
<dbReference type="GO" id="GO:0005524">
    <property type="term" value="F:ATP binding"/>
    <property type="evidence" value="ECO:0007669"/>
    <property type="project" value="UniProtKB-KW"/>
</dbReference>
<dbReference type="GeneID" id="63806867"/>
<evidence type="ECO:0000256" key="15">
    <source>
        <dbReference type="ARBA" id="ARBA00023306"/>
    </source>
</evidence>
<evidence type="ECO:0000256" key="3">
    <source>
        <dbReference type="ARBA" id="ARBA00008435"/>
    </source>
</evidence>
<evidence type="ECO:0000256" key="12">
    <source>
        <dbReference type="ARBA" id="ARBA00023014"/>
    </source>
</evidence>
<dbReference type="SUPFAM" id="SSF52540">
    <property type="entry name" value="P-loop containing nucleoside triphosphate hydrolases"/>
    <property type="match status" value="1"/>
</dbReference>
<dbReference type="Pfam" id="PF13307">
    <property type="entry name" value="Helicase_C_2"/>
    <property type="match status" value="1"/>
</dbReference>
<dbReference type="InterPro" id="IPR027417">
    <property type="entry name" value="P-loop_NTPase"/>
</dbReference>
<dbReference type="RefSeq" id="XP_040745913.1">
    <property type="nucleotide sequence ID" value="XM_040890219.1"/>
</dbReference>
<evidence type="ECO:0000256" key="23">
    <source>
        <dbReference type="PIRSR" id="PIRSR610347-2"/>
    </source>
</evidence>
<dbReference type="Gene3D" id="3.40.50.300">
    <property type="entry name" value="P-loop containing nucleotide triphosphate hydrolases"/>
    <property type="match status" value="3"/>
</dbReference>
<comment type="cofactor">
    <cofactor evidence="1">
        <name>[4Fe-4S] cluster</name>
        <dbReference type="ChEBI" id="CHEBI:49883"/>
    </cofactor>
</comment>
<dbReference type="PANTHER" id="PTHR11472:SF41">
    <property type="entry name" value="ATP-DEPENDENT DNA HELICASE DDX11-RELATED"/>
    <property type="match status" value="1"/>
</dbReference>
<dbReference type="GO" id="GO:0016818">
    <property type="term" value="F:hydrolase activity, acting on acid anhydrides, in phosphorus-containing anhydrides"/>
    <property type="evidence" value="ECO:0007669"/>
    <property type="project" value="InterPro"/>
</dbReference>
<keyword evidence="27" id="KW-1185">Reference proteome</keyword>
<evidence type="ECO:0000256" key="24">
    <source>
        <dbReference type="SAM" id="MobiDB-lite"/>
    </source>
</evidence>
<dbReference type="InterPro" id="IPR045028">
    <property type="entry name" value="DinG/Rad3-like"/>
</dbReference>
<dbReference type="PANTHER" id="PTHR11472">
    <property type="entry name" value="DNA REPAIR DEAD HELICASE RAD3/XP-D SUBFAMILY MEMBER"/>
    <property type="match status" value="1"/>
</dbReference>
<organism evidence="26 27">
    <name type="scientific">Linderina pennispora</name>
    <dbReference type="NCBI Taxonomy" id="61395"/>
    <lineage>
        <taxon>Eukaryota</taxon>
        <taxon>Fungi</taxon>
        <taxon>Fungi incertae sedis</taxon>
        <taxon>Zoopagomycota</taxon>
        <taxon>Kickxellomycotina</taxon>
        <taxon>Kickxellomycetes</taxon>
        <taxon>Kickxellales</taxon>
        <taxon>Kickxellaceae</taxon>
        <taxon>Linderina</taxon>
    </lineage>
</organism>
<keyword evidence="6" id="KW-0479">Metal-binding</keyword>
<evidence type="ECO:0000256" key="4">
    <source>
        <dbReference type="ARBA" id="ARBA00016387"/>
    </source>
</evidence>
<evidence type="ECO:0000256" key="6">
    <source>
        <dbReference type="ARBA" id="ARBA00022723"/>
    </source>
</evidence>
<evidence type="ECO:0000256" key="9">
    <source>
        <dbReference type="ARBA" id="ARBA00022806"/>
    </source>
</evidence>
<dbReference type="GO" id="GO:0043139">
    <property type="term" value="F:5'-3' DNA helicase activity"/>
    <property type="evidence" value="ECO:0007669"/>
    <property type="project" value="UniProtKB-EC"/>
</dbReference>
<feature type="region of interest" description="Disordered" evidence="24">
    <location>
        <begin position="1"/>
        <end position="20"/>
    </location>
</feature>
<dbReference type="InterPro" id="IPR010347">
    <property type="entry name" value="Tdp1"/>
</dbReference>
<evidence type="ECO:0000259" key="25">
    <source>
        <dbReference type="PROSITE" id="PS51193"/>
    </source>
</evidence>
<dbReference type="InterPro" id="IPR006554">
    <property type="entry name" value="Helicase-like_DEXD_c2"/>
</dbReference>
<feature type="region of interest" description="Disordered" evidence="24">
    <location>
        <begin position="1407"/>
        <end position="1443"/>
    </location>
</feature>
<evidence type="ECO:0000256" key="21">
    <source>
        <dbReference type="ARBA" id="ARBA00048954"/>
    </source>
</evidence>
<dbReference type="GO" id="GO:0005634">
    <property type="term" value="C:nucleus"/>
    <property type="evidence" value="ECO:0007669"/>
    <property type="project" value="UniProtKB-SubCell"/>
</dbReference>
<accession>A0A1Y1WG44</accession>
<dbReference type="PROSITE" id="PS51193">
    <property type="entry name" value="HELICASE_ATP_BIND_2"/>
    <property type="match status" value="1"/>
</dbReference>
<evidence type="ECO:0000256" key="14">
    <source>
        <dbReference type="ARBA" id="ARBA00023242"/>
    </source>
</evidence>
<evidence type="ECO:0000256" key="8">
    <source>
        <dbReference type="ARBA" id="ARBA00022801"/>
    </source>
</evidence>
<keyword evidence="10" id="KW-0067">ATP-binding</keyword>
<evidence type="ECO:0000256" key="22">
    <source>
        <dbReference type="PIRSR" id="PIRSR610347-1"/>
    </source>
</evidence>
<feature type="binding site" evidence="23">
    <location>
        <position position="1167"/>
    </location>
    <ligand>
        <name>substrate</name>
    </ligand>
</feature>
<dbReference type="GO" id="GO:0008081">
    <property type="term" value="F:phosphoric diester hydrolase activity"/>
    <property type="evidence" value="ECO:0007669"/>
    <property type="project" value="InterPro"/>
</dbReference>
<evidence type="ECO:0000256" key="19">
    <source>
        <dbReference type="ARBA" id="ARBA00045008"/>
    </source>
</evidence>
<feature type="active site" description="Nucleophile" evidence="22">
    <location>
        <position position="939"/>
    </location>
</feature>
<keyword evidence="8" id="KW-0378">Hydrolase</keyword>
<keyword evidence="11" id="KW-0408">Iron</keyword>
<dbReference type="CDD" id="cd09122">
    <property type="entry name" value="PLDc_Tdp1_1"/>
    <property type="match status" value="1"/>
</dbReference>
<comment type="catalytic activity">
    <reaction evidence="21">
        <text>ATP + H2O = ADP + phosphate + H(+)</text>
        <dbReference type="Rhea" id="RHEA:13065"/>
        <dbReference type="ChEBI" id="CHEBI:15377"/>
        <dbReference type="ChEBI" id="CHEBI:15378"/>
        <dbReference type="ChEBI" id="CHEBI:30616"/>
        <dbReference type="ChEBI" id="CHEBI:43474"/>
        <dbReference type="ChEBI" id="CHEBI:456216"/>
        <dbReference type="EC" id="5.6.2.3"/>
    </reaction>
</comment>
<dbReference type="NCBIfam" id="TIGR00604">
    <property type="entry name" value="rad3"/>
    <property type="match status" value="1"/>
</dbReference>
<evidence type="ECO:0000256" key="20">
    <source>
        <dbReference type="ARBA" id="ARBA00045702"/>
    </source>
</evidence>
<dbReference type="OrthoDB" id="267079at2759"/>
<protein>
    <recommendedName>
        <fullName evidence="5">ATP-dependent DNA helicase CHL1</fullName>
        <ecNumber evidence="17">5.6.2.3</ecNumber>
    </recommendedName>
    <alternativeName>
        <fullName evidence="4">ATP-dependent DNA helicase chl1</fullName>
    </alternativeName>
    <alternativeName>
        <fullName evidence="16">Chromosome loss protein 1</fullName>
    </alternativeName>
    <alternativeName>
        <fullName evidence="18 19">DNA 5'-3' helicase CHL1</fullName>
    </alternativeName>
</protein>
<gene>
    <name evidence="26" type="ORF">DL89DRAFT_291646</name>
</gene>
<dbReference type="EC" id="5.6.2.3" evidence="17"/>
<proteinExistence type="inferred from homology"/>
<feature type="active site" description="Proton donor/acceptor" evidence="22">
    <location>
        <position position="1165"/>
    </location>
</feature>
<feature type="compositionally biased region" description="Acidic residues" evidence="24">
    <location>
        <begin position="1284"/>
        <end position="1299"/>
    </location>
</feature>
<evidence type="ECO:0000256" key="7">
    <source>
        <dbReference type="ARBA" id="ARBA00022741"/>
    </source>
</evidence>
<comment type="subcellular location">
    <subcellularLocation>
        <location evidence="2">Nucleus</location>
    </subcellularLocation>
</comment>
<dbReference type="Gene3D" id="3.30.870.10">
    <property type="entry name" value="Endonuclease Chain A"/>
    <property type="match status" value="2"/>
</dbReference>
<dbReference type="SUPFAM" id="SSF56024">
    <property type="entry name" value="Phospholipase D/nuclease"/>
    <property type="match status" value="2"/>
</dbReference>
<dbReference type="GO" id="GO:0034085">
    <property type="term" value="P:establishment of sister chromatid cohesion"/>
    <property type="evidence" value="ECO:0007669"/>
    <property type="project" value="TreeGrafter"/>
</dbReference>
<dbReference type="InterPro" id="IPR010614">
    <property type="entry name" value="RAD3-like_helicase_DEAD"/>
</dbReference>
<keyword evidence="9 26" id="KW-0347">Helicase</keyword>
<reference evidence="26 27" key="1">
    <citation type="submission" date="2016-07" db="EMBL/GenBank/DDBJ databases">
        <title>Pervasive Adenine N6-methylation of Active Genes in Fungi.</title>
        <authorList>
            <consortium name="DOE Joint Genome Institute"/>
            <person name="Mondo S.J."/>
            <person name="Dannebaum R.O."/>
            <person name="Kuo R.C."/>
            <person name="Labutti K."/>
            <person name="Haridas S."/>
            <person name="Kuo A."/>
            <person name="Salamov A."/>
            <person name="Ahrendt S.R."/>
            <person name="Lipzen A."/>
            <person name="Sullivan W."/>
            <person name="Andreopoulos W.B."/>
            <person name="Clum A."/>
            <person name="Lindquist E."/>
            <person name="Daum C."/>
            <person name="Ramamoorthy G.K."/>
            <person name="Gryganskyi A."/>
            <person name="Culley D."/>
            <person name="Magnuson J.K."/>
            <person name="James T.Y."/>
            <person name="O'Malley M.A."/>
            <person name="Stajich J.E."/>
            <person name="Spatafora J.W."/>
            <person name="Visel A."/>
            <person name="Grigoriev I.V."/>
        </authorList>
    </citation>
    <scope>NUCLEOTIDE SEQUENCE [LARGE SCALE GENOMIC DNA]</scope>
    <source>
        <strain evidence="26 27">ATCC 12442</strain>
    </source>
</reference>